<dbReference type="AlphaFoldDB" id="A0A4P9YTT0"/>
<gene>
    <name evidence="2" type="ORF">SYNPS1DRAFT_24792</name>
</gene>
<evidence type="ECO:0000313" key="3">
    <source>
        <dbReference type="Proteomes" id="UP000278143"/>
    </source>
</evidence>
<dbReference type="EMBL" id="KZ991208">
    <property type="protein sequence ID" value="RKP23214.1"/>
    <property type="molecule type" value="Genomic_DNA"/>
</dbReference>
<proteinExistence type="predicted"/>
<protein>
    <submittedName>
        <fullName evidence="2">Uncharacterized protein</fullName>
    </submittedName>
</protein>
<name>A0A4P9YTT0_9FUNG</name>
<feature type="region of interest" description="Disordered" evidence="1">
    <location>
        <begin position="119"/>
        <end position="141"/>
    </location>
</feature>
<reference evidence="3" key="1">
    <citation type="journal article" date="2018" name="Nat. Microbiol.">
        <title>Leveraging single-cell genomics to expand the fungal tree of life.</title>
        <authorList>
            <person name="Ahrendt S.R."/>
            <person name="Quandt C.A."/>
            <person name="Ciobanu D."/>
            <person name="Clum A."/>
            <person name="Salamov A."/>
            <person name="Andreopoulos B."/>
            <person name="Cheng J.F."/>
            <person name="Woyke T."/>
            <person name="Pelin A."/>
            <person name="Henrissat B."/>
            <person name="Reynolds N.K."/>
            <person name="Benny G.L."/>
            <person name="Smith M.E."/>
            <person name="James T.Y."/>
            <person name="Grigoriev I.V."/>
        </authorList>
    </citation>
    <scope>NUCLEOTIDE SEQUENCE [LARGE SCALE GENOMIC DNA]</scope>
    <source>
        <strain evidence="3">Benny S71-1</strain>
    </source>
</reference>
<dbReference type="Proteomes" id="UP000278143">
    <property type="component" value="Unassembled WGS sequence"/>
</dbReference>
<evidence type="ECO:0000256" key="1">
    <source>
        <dbReference type="SAM" id="MobiDB-lite"/>
    </source>
</evidence>
<keyword evidence="3" id="KW-1185">Reference proteome</keyword>
<evidence type="ECO:0000313" key="2">
    <source>
        <dbReference type="EMBL" id="RKP23214.1"/>
    </source>
</evidence>
<sequence length="219" mass="24110">MKTSNLEVARALESHGHLNMATAAMSTAGGFLTAVTNSAMTARDNNNERASAERQTQNVIQGQLALEKMAHSNQKEREAQRAAEMALLREVELADVKKDEKLSLYELKLREMVMRDQLKKQRMGGNQQGATTGMADEEAMPGDMGQDDGMDADDEMDDEIALYRSFDAYDFDGDAGFRQYLERADGVAQDGAASLQARLDYFAGWVGRQDAEQAVLTVS</sequence>
<organism evidence="2 3">
    <name type="scientific">Syncephalis pseudoplumigaleata</name>
    <dbReference type="NCBI Taxonomy" id="1712513"/>
    <lineage>
        <taxon>Eukaryota</taxon>
        <taxon>Fungi</taxon>
        <taxon>Fungi incertae sedis</taxon>
        <taxon>Zoopagomycota</taxon>
        <taxon>Zoopagomycotina</taxon>
        <taxon>Zoopagomycetes</taxon>
        <taxon>Zoopagales</taxon>
        <taxon>Piptocephalidaceae</taxon>
        <taxon>Syncephalis</taxon>
    </lineage>
</organism>
<accession>A0A4P9YTT0</accession>